<dbReference type="PANTHER" id="PTHR48106:SF8">
    <property type="entry name" value="OS02G0805600 PROTEIN"/>
    <property type="match status" value="1"/>
</dbReference>
<dbReference type="Pfam" id="PF00107">
    <property type="entry name" value="ADH_zinc_N"/>
    <property type="match status" value="1"/>
</dbReference>
<keyword evidence="5" id="KW-1185">Reference proteome</keyword>
<dbReference type="EMBL" id="BSOJ01000018">
    <property type="protein sequence ID" value="GLR26821.1"/>
    <property type="molecule type" value="Genomic_DNA"/>
</dbReference>
<keyword evidence="1" id="KW-0521">NADP</keyword>
<dbReference type="InterPro" id="IPR020843">
    <property type="entry name" value="ER"/>
</dbReference>
<evidence type="ECO:0000313" key="4">
    <source>
        <dbReference type="EMBL" id="GLR26821.1"/>
    </source>
</evidence>
<evidence type="ECO:0000313" key="5">
    <source>
        <dbReference type="Proteomes" id="UP001156664"/>
    </source>
</evidence>
<dbReference type="SUPFAM" id="SSF50129">
    <property type="entry name" value="GroES-like"/>
    <property type="match status" value="1"/>
</dbReference>
<name>A0ABQ5YSF4_9BURK</name>
<reference evidence="5" key="1">
    <citation type="journal article" date="2019" name="Int. J. Syst. Evol. Microbiol.">
        <title>The Global Catalogue of Microorganisms (GCM) 10K type strain sequencing project: providing services to taxonomists for standard genome sequencing and annotation.</title>
        <authorList>
            <consortium name="The Broad Institute Genomics Platform"/>
            <consortium name="The Broad Institute Genome Sequencing Center for Infectious Disease"/>
            <person name="Wu L."/>
            <person name="Ma J."/>
        </authorList>
    </citation>
    <scope>NUCLEOTIDE SEQUENCE [LARGE SCALE GENOMIC DNA]</scope>
    <source>
        <strain evidence="5">NBRC 105857</strain>
    </source>
</reference>
<protein>
    <submittedName>
        <fullName evidence="4">NAD(P)H quinone oxidoreductase</fullName>
    </submittedName>
</protein>
<dbReference type="PANTHER" id="PTHR48106">
    <property type="entry name" value="QUINONE OXIDOREDUCTASE PIG3-RELATED"/>
    <property type="match status" value="1"/>
</dbReference>
<dbReference type="SMART" id="SM00829">
    <property type="entry name" value="PKS_ER"/>
    <property type="match status" value="1"/>
</dbReference>
<dbReference type="Gene3D" id="3.40.50.720">
    <property type="entry name" value="NAD(P)-binding Rossmann-like Domain"/>
    <property type="match status" value="1"/>
</dbReference>
<dbReference type="InterPro" id="IPR036291">
    <property type="entry name" value="NAD(P)-bd_dom_sf"/>
</dbReference>
<accession>A0ABQ5YSF4</accession>
<dbReference type="Proteomes" id="UP001156664">
    <property type="component" value="Unassembled WGS sequence"/>
</dbReference>
<organism evidence="4 5">
    <name type="scientific">Limnobacter litoralis</name>
    <dbReference type="NCBI Taxonomy" id="481366"/>
    <lineage>
        <taxon>Bacteria</taxon>
        <taxon>Pseudomonadati</taxon>
        <taxon>Pseudomonadota</taxon>
        <taxon>Betaproteobacteria</taxon>
        <taxon>Burkholderiales</taxon>
        <taxon>Burkholderiaceae</taxon>
        <taxon>Limnobacter</taxon>
    </lineage>
</organism>
<keyword evidence="2" id="KW-0560">Oxidoreductase</keyword>
<gene>
    <name evidence="4" type="ORF">GCM10007875_19110</name>
</gene>
<feature type="domain" description="Enoyl reductase (ER)" evidence="3">
    <location>
        <begin position="16"/>
        <end position="329"/>
    </location>
</feature>
<evidence type="ECO:0000256" key="2">
    <source>
        <dbReference type="ARBA" id="ARBA00023002"/>
    </source>
</evidence>
<dbReference type="InterPro" id="IPR011032">
    <property type="entry name" value="GroES-like_sf"/>
</dbReference>
<dbReference type="InterPro" id="IPR013149">
    <property type="entry name" value="ADH-like_C"/>
</dbReference>
<sequence>MRSPATMKAVLFDSPGEADQLRVGMVDTPVPAAGEVLVQVCGAGVNRPDVLQRQGLYPPPPGANPRLGLEFSGVVVEVGQGVSQAEIGRQVMGLANGGAYAEYVAVPLSQCMDVPPGLSLLHAAGIPEVYLTVWQNLVMKGGLSKGHLVLVHGGSSGIGSAAIQLIKMLGASVVATVGNTEKGRFCGALGADHVIVYKEEDFVQRVIDLSEGRGADLVLDMVAGPYLDKDLACLAVGGKILVIALLGGRNASIDAAKLLFKQASMHGTTLRPQSIGFKSELCRQLQPVLNEGFSSGLLRSVVDSEFLMADVVQAHKRMESGHHFGKIVLKVGGCV</sequence>
<dbReference type="InterPro" id="IPR014189">
    <property type="entry name" value="Quinone_OxRdtase_PIG3"/>
</dbReference>
<comment type="caution">
    <text evidence="4">The sequence shown here is derived from an EMBL/GenBank/DDBJ whole genome shotgun (WGS) entry which is preliminary data.</text>
</comment>
<proteinExistence type="predicted"/>
<dbReference type="Pfam" id="PF08240">
    <property type="entry name" value="ADH_N"/>
    <property type="match status" value="1"/>
</dbReference>
<dbReference type="Gene3D" id="3.90.180.10">
    <property type="entry name" value="Medium-chain alcohol dehydrogenases, catalytic domain"/>
    <property type="match status" value="1"/>
</dbReference>
<dbReference type="RefSeq" id="WP_284281492.1">
    <property type="nucleotide sequence ID" value="NZ_BSOJ01000018.1"/>
</dbReference>
<evidence type="ECO:0000259" key="3">
    <source>
        <dbReference type="SMART" id="SM00829"/>
    </source>
</evidence>
<dbReference type="CDD" id="cd05276">
    <property type="entry name" value="p53_inducible_oxidoreductase"/>
    <property type="match status" value="1"/>
</dbReference>
<dbReference type="InterPro" id="IPR013154">
    <property type="entry name" value="ADH-like_N"/>
</dbReference>
<evidence type="ECO:0000256" key="1">
    <source>
        <dbReference type="ARBA" id="ARBA00022857"/>
    </source>
</evidence>
<dbReference type="SUPFAM" id="SSF51735">
    <property type="entry name" value="NAD(P)-binding Rossmann-fold domains"/>
    <property type="match status" value="1"/>
</dbReference>
<dbReference type="NCBIfam" id="TIGR02824">
    <property type="entry name" value="quinone_pig3"/>
    <property type="match status" value="1"/>
</dbReference>